<sequence>MQNNQDRGSERPRSDYKGRARGGRSGHGRIGDRSNRQISHYQDVVNQDTSTFGDGYWPNQHENSFTEKDVLQERTPIIKDIENQPQYFKKATDTLSSPQENVKSSKTSHGGTNQSYQGPRQRESAVGPIRCNIYQTQKQVGPEIISIRSIPHAPLVIEKKLLEREKMETFVPTGDVKAAGFRDSLKNLETWIEDRRAMDQKIVDEIKGLIADADNYAELNATVFTLKAELETTKRDLATSRANASASASEVAALKAQIAAEAVTTSKDAEIHRKEILDLKSHEESLQAKAEEWWNASSEAEERAKRAEAQVEALTSEKEDREKEFAEKEASTAEELAQLCTQVDILKIQIDAKNKEIADLDANNVTLQSQLQKTSEAAAAAAAAVAAATAAQQNQQIIRSMVESMGASFKGYPPGIPPPPGILAHGLPYPGMIPGFGLQPYHMHPMPMEGATGMGLPPLSHHPFQHLGMSGMLPSSVMSLDPRQGMSHPGANPNAPTLNQATPNAPSIPNVFTGGSGPASSAASPPTLGSTQPPSPSIMGNSGHNSLSNSAPSFPPYTPPPPPPPPSSQSPRNIPY</sequence>
<dbReference type="GO" id="GO:0017056">
    <property type="term" value="F:structural constituent of nuclear pore"/>
    <property type="evidence" value="ECO:0007669"/>
    <property type="project" value="TreeGrafter"/>
</dbReference>
<dbReference type="EMBL" id="HBFM01026772">
    <property type="protein sequence ID" value="CAD8784600.1"/>
    <property type="molecule type" value="Transcribed_RNA"/>
</dbReference>
<dbReference type="GO" id="GO:0005643">
    <property type="term" value="C:nuclear pore"/>
    <property type="evidence" value="ECO:0007669"/>
    <property type="project" value="TreeGrafter"/>
</dbReference>
<dbReference type="AlphaFoldDB" id="A0A7S0YN40"/>
<feature type="compositionally biased region" description="Low complexity" evidence="2">
    <location>
        <begin position="518"/>
        <end position="531"/>
    </location>
</feature>
<feature type="compositionally biased region" description="Polar residues" evidence="2">
    <location>
        <begin position="36"/>
        <end position="52"/>
    </location>
</feature>
<feature type="region of interest" description="Disordered" evidence="2">
    <location>
        <begin position="474"/>
        <end position="576"/>
    </location>
</feature>
<feature type="region of interest" description="Disordered" evidence="2">
    <location>
        <begin position="92"/>
        <end position="124"/>
    </location>
</feature>
<protein>
    <submittedName>
        <fullName evidence="3">Uncharacterized protein</fullName>
    </submittedName>
</protein>
<dbReference type="PANTHER" id="PTHR18898">
    <property type="entry name" value="NUCLEOPROTEIN TPR-RELATED"/>
    <property type="match status" value="1"/>
</dbReference>
<feature type="compositionally biased region" description="Polar residues" evidence="2">
    <location>
        <begin position="538"/>
        <end position="549"/>
    </location>
</feature>
<evidence type="ECO:0000313" key="3">
    <source>
        <dbReference type="EMBL" id="CAD8784600.1"/>
    </source>
</evidence>
<keyword evidence="1" id="KW-0175">Coiled coil</keyword>
<evidence type="ECO:0000256" key="1">
    <source>
        <dbReference type="SAM" id="Coils"/>
    </source>
</evidence>
<reference evidence="3" key="1">
    <citation type="submission" date="2021-01" db="EMBL/GenBank/DDBJ databases">
        <authorList>
            <person name="Corre E."/>
            <person name="Pelletier E."/>
            <person name="Niang G."/>
            <person name="Scheremetjew M."/>
            <person name="Finn R."/>
            <person name="Kale V."/>
            <person name="Holt S."/>
            <person name="Cochrane G."/>
            <person name="Meng A."/>
            <person name="Brown T."/>
            <person name="Cohen L."/>
        </authorList>
    </citation>
    <scope>NUCLEOTIDE SEQUENCE</scope>
    <source>
        <strain evidence="3">SAG 63-3</strain>
    </source>
</reference>
<feature type="compositionally biased region" description="Basic and acidic residues" evidence="2">
    <location>
        <begin position="7"/>
        <end position="18"/>
    </location>
</feature>
<feature type="region of interest" description="Disordered" evidence="2">
    <location>
        <begin position="1"/>
        <end position="68"/>
    </location>
</feature>
<proteinExistence type="predicted"/>
<dbReference type="PANTHER" id="PTHR18898:SF2">
    <property type="entry name" value="NUCLEOPROTEIN TPR"/>
    <property type="match status" value="1"/>
</dbReference>
<name>A0A7S0YN40_9CHLO</name>
<evidence type="ECO:0000256" key="2">
    <source>
        <dbReference type="SAM" id="MobiDB-lite"/>
    </source>
</evidence>
<feature type="compositionally biased region" description="Polar residues" evidence="2">
    <location>
        <begin position="494"/>
        <end position="507"/>
    </location>
</feature>
<organism evidence="3">
    <name type="scientific">Polytomella parva</name>
    <dbReference type="NCBI Taxonomy" id="51329"/>
    <lineage>
        <taxon>Eukaryota</taxon>
        <taxon>Viridiplantae</taxon>
        <taxon>Chlorophyta</taxon>
        <taxon>core chlorophytes</taxon>
        <taxon>Chlorophyceae</taxon>
        <taxon>CS clade</taxon>
        <taxon>Chlamydomonadales</taxon>
        <taxon>Chlamydomonadaceae</taxon>
        <taxon>Polytomella</taxon>
    </lineage>
</organism>
<gene>
    <name evidence="3" type="ORF">PPAR00522_LOCUS17300</name>
</gene>
<feature type="compositionally biased region" description="Pro residues" evidence="2">
    <location>
        <begin position="553"/>
        <end position="568"/>
    </location>
</feature>
<feature type="coiled-coil region" evidence="1">
    <location>
        <begin position="297"/>
        <end position="377"/>
    </location>
</feature>
<dbReference type="GO" id="GO:0006406">
    <property type="term" value="P:mRNA export from nucleus"/>
    <property type="evidence" value="ECO:0007669"/>
    <property type="project" value="TreeGrafter"/>
</dbReference>
<accession>A0A7S0YN40</accession>
<feature type="compositionally biased region" description="Polar residues" evidence="2">
    <location>
        <begin position="93"/>
        <end position="118"/>
    </location>
</feature>